<keyword evidence="2" id="KW-1185">Reference proteome</keyword>
<dbReference type="Proteomes" id="UP000626242">
    <property type="component" value="Unassembled WGS sequence"/>
</dbReference>
<sequence>MGLIFYVISKNLKSEGETFSVRTNVNQPLDRVYSQFSNLQNFAEWNTFFTQNPDFQFRFFSPYEGQGSAMTYKNLADDDEFGEVFIRFAMPKKAVRYHIYSADSEKPVVLDVKFTPQMNTTDILWSINIPGKGWWERSGNLTAENMRFNIDSSTKNLASTLGNKVQKEQERENIKFDSLIIEQSPGRLLLGVNVSTRNTKDLLFKNIILNHNKTLNYITSDLAKKNDEYGEPVLITDADSYTDKEVSYYYGIPLSKRIGISDNNFTFRTLHASRNYVVYYRGAYSGRVKAIQQILSQAKRDTLRTGELQQTFIEEPTAESNVLLKLAVPVFR</sequence>
<name>A0ABR8WM62_9FLAO</name>
<accession>A0ABR8WM62</accession>
<dbReference type="EMBL" id="JACSPS010000002">
    <property type="protein sequence ID" value="MBD8017831.1"/>
    <property type="molecule type" value="Genomic_DNA"/>
</dbReference>
<comment type="caution">
    <text evidence="1">The sequence shown here is derived from an EMBL/GenBank/DDBJ whole genome shotgun (WGS) entry which is preliminary data.</text>
</comment>
<proteinExistence type="predicted"/>
<dbReference type="SUPFAM" id="SSF55961">
    <property type="entry name" value="Bet v1-like"/>
    <property type="match status" value="1"/>
</dbReference>
<evidence type="ECO:0000313" key="2">
    <source>
        <dbReference type="Proteomes" id="UP000626242"/>
    </source>
</evidence>
<organism evidence="1 2">
    <name type="scientific">Kaistella pullorum</name>
    <dbReference type="NCBI Taxonomy" id="2763074"/>
    <lineage>
        <taxon>Bacteria</taxon>
        <taxon>Pseudomonadati</taxon>
        <taxon>Bacteroidota</taxon>
        <taxon>Flavobacteriia</taxon>
        <taxon>Flavobacteriales</taxon>
        <taxon>Weeksellaceae</taxon>
        <taxon>Chryseobacterium group</taxon>
        <taxon>Kaistella</taxon>
    </lineage>
</organism>
<protein>
    <submittedName>
        <fullName evidence="1">Polyketide cyclase</fullName>
    </submittedName>
</protein>
<evidence type="ECO:0000313" key="1">
    <source>
        <dbReference type="EMBL" id="MBD8017831.1"/>
    </source>
</evidence>
<reference evidence="1 2" key="1">
    <citation type="submission" date="2020-08" db="EMBL/GenBank/DDBJ databases">
        <title>A Genomic Blueprint of the Chicken Gut Microbiome.</title>
        <authorList>
            <person name="Gilroy R."/>
            <person name="Ravi A."/>
            <person name="Getino M."/>
            <person name="Pursley I."/>
            <person name="Horton D.L."/>
            <person name="Alikhan N.-F."/>
            <person name="Baker D."/>
            <person name="Gharbi K."/>
            <person name="Hall N."/>
            <person name="Watson M."/>
            <person name="Adriaenssens E.M."/>
            <person name="Foster-Nyarko E."/>
            <person name="Jarju S."/>
            <person name="Secka A."/>
            <person name="Antonio M."/>
            <person name="Oren A."/>
            <person name="Chaudhuri R."/>
            <person name="La Ragione R.M."/>
            <person name="Hildebrand F."/>
            <person name="Pallen M.J."/>
        </authorList>
    </citation>
    <scope>NUCLEOTIDE SEQUENCE [LARGE SCALE GENOMIC DNA]</scope>
    <source>
        <strain evidence="1 2">Sa1CVA4</strain>
    </source>
</reference>
<gene>
    <name evidence="1" type="ORF">H9628_05055</name>
</gene>